<evidence type="ECO:0000256" key="6">
    <source>
        <dbReference type="SAM" id="MobiDB-lite"/>
    </source>
</evidence>
<comment type="subcellular location">
    <subcellularLocation>
        <location evidence="1">Nucleus</location>
    </subcellularLocation>
</comment>
<organism evidence="7 8">
    <name type="scientific">Fraxinus pennsylvanica</name>
    <dbReference type="NCBI Taxonomy" id="56036"/>
    <lineage>
        <taxon>Eukaryota</taxon>
        <taxon>Viridiplantae</taxon>
        <taxon>Streptophyta</taxon>
        <taxon>Embryophyta</taxon>
        <taxon>Tracheophyta</taxon>
        <taxon>Spermatophyta</taxon>
        <taxon>Magnoliopsida</taxon>
        <taxon>eudicotyledons</taxon>
        <taxon>Gunneridae</taxon>
        <taxon>Pentapetalae</taxon>
        <taxon>asterids</taxon>
        <taxon>lamiids</taxon>
        <taxon>Lamiales</taxon>
        <taxon>Oleaceae</taxon>
        <taxon>Oleeae</taxon>
        <taxon>Fraxinus</taxon>
    </lineage>
</organism>
<name>A0AAD1YSQ2_9LAMI</name>
<dbReference type="SUPFAM" id="SSF101936">
    <property type="entry name" value="DNA-binding pseudobarrel domain"/>
    <property type="match status" value="1"/>
</dbReference>
<dbReference type="Proteomes" id="UP000834106">
    <property type="component" value="Chromosome 2"/>
</dbReference>
<protein>
    <recommendedName>
        <fullName evidence="9">TF-B3 domain-containing protein</fullName>
    </recommendedName>
</protein>
<proteinExistence type="predicted"/>
<evidence type="ECO:0000313" key="7">
    <source>
        <dbReference type="EMBL" id="CAI9756884.1"/>
    </source>
</evidence>
<dbReference type="AlphaFoldDB" id="A0AAD1YSQ2"/>
<keyword evidence="8" id="KW-1185">Reference proteome</keyword>
<dbReference type="Gene3D" id="2.40.330.10">
    <property type="entry name" value="DNA-binding pseudobarrel domain"/>
    <property type="match status" value="1"/>
</dbReference>
<feature type="region of interest" description="Disordered" evidence="6">
    <location>
        <begin position="53"/>
        <end position="73"/>
    </location>
</feature>
<evidence type="ECO:0008006" key="9">
    <source>
        <dbReference type="Google" id="ProtNLM"/>
    </source>
</evidence>
<evidence type="ECO:0000256" key="3">
    <source>
        <dbReference type="ARBA" id="ARBA00023125"/>
    </source>
</evidence>
<accession>A0AAD1YSQ2</accession>
<evidence type="ECO:0000256" key="2">
    <source>
        <dbReference type="ARBA" id="ARBA00023015"/>
    </source>
</evidence>
<dbReference type="Pfam" id="PF03754">
    <property type="entry name" value="At2g31720-like"/>
    <property type="match status" value="1"/>
</dbReference>
<dbReference type="InterPro" id="IPR015300">
    <property type="entry name" value="DNA-bd_pseudobarrel_sf"/>
</dbReference>
<dbReference type="EMBL" id="OU503037">
    <property type="protein sequence ID" value="CAI9756884.1"/>
    <property type="molecule type" value="Genomic_DNA"/>
</dbReference>
<sequence>MEEKKTRMRELTEDDMVGVKSNGNRFMIDFLKNVTKRAAEIFDNEVLSGESYTKMEKKEEKPSSSKGIMFSHKGEKDEEEKKIRACKIKYRFSFEEEISWDEHQLKKPMNRKEERLREKSIKHKVIMQYEKESESPLKNKLKRTASEEIFYNLYNSIVDIPETSGVKKRKNNTSKSSSSGEEVRVVNKRTKIVPDSPPPLPEEFKNAIQELAQGRNISQEILVVQKGLYKSDTERQQNRFSIPLNSVIGEFLKDEEKDHLLKRLNGKLESIQVTIIDPMLIRDKVKLRRWPMKKKNGKESVSYMLTGSWTEIRERNKFEIGNVVQLWSVRIEEELLFCLVRLP</sequence>
<dbReference type="GO" id="GO:0005634">
    <property type="term" value="C:nucleus"/>
    <property type="evidence" value="ECO:0007669"/>
    <property type="project" value="UniProtKB-SubCell"/>
</dbReference>
<evidence type="ECO:0000256" key="1">
    <source>
        <dbReference type="ARBA" id="ARBA00004123"/>
    </source>
</evidence>
<dbReference type="GO" id="GO:0003677">
    <property type="term" value="F:DNA binding"/>
    <property type="evidence" value="ECO:0007669"/>
    <property type="project" value="UniProtKB-KW"/>
</dbReference>
<dbReference type="PANTHER" id="PTHR31541">
    <property type="entry name" value="B3 DOMAIN PLANT PROTEIN-RELATED"/>
    <property type="match status" value="1"/>
</dbReference>
<dbReference type="InterPro" id="IPR005508">
    <property type="entry name" value="At2g31720-like"/>
</dbReference>
<feature type="compositionally biased region" description="Basic and acidic residues" evidence="6">
    <location>
        <begin position="53"/>
        <end position="63"/>
    </location>
</feature>
<evidence type="ECO:0000256" key="4">
    <source>
        <dbReference type="ARBA" id="ARBA00023163"/>
    </source>
</evidence>
<gene>
    <name evidence="7" type="ORF">FPE_LOCUS4314</name>
</gene>
<reference evidence="7" key="1">
    <citation type="submission" date="2023-05" db="EMBL/GenBank/DDBJ databases">
        <authorList>
            <person name="Huff M."/>
        </authorList>
    </citation>
    <scope>NUCLEOTIDE SEQUENCE</scope>
</reference>
<dbReference type="PANTHER" id="PTHR31541:SF25">
    <property type="entry name" value="GAMMA-GLIADIN B"/>
    <property type="match status" value="1"/>
</dbReference>
<evidence type="ECO:0000256" key="5">
    <source>
        <dbReference type="ARBA" id="ARBA00023242"/>
    </source>
</evidence>
<keyword evidence="4" id="KW-0804">Transcription</keyword>
<keyword evidence="2" id="KW-0805">Transcription regulation</keyword>
<keyword evidence="5" id="KW-0539">Nucleus</keyword>
<keyword evidence="3" id="KW-0238">DNA-binding</keyword>
<evidence type="ECO:0000313" key="8">
    <source>
        <dbReference type="Proteomes" id="UP000834106"/>
    </source>
</evidence>